<reference evidence="8 9" key="1">
    <citation type="journal article" date="2014" name="Mol. Plant">
        <title>Chromosome Scale Genome Assembly and Transcriptome Profiling of Nannochloropsis gaditana in Nitrogen Depletion.</title>
        <authorList>
            <person name="Corteggiani Carpinelli E."/>
            <person name="Telatin A."/>
            <person name="Vitulo N."/>
            <person name="Forcato C."/>
            <person name="D'Angelo M."/>
            <person name="Schiavon R."/>
            <person name="Vezzi A."/>
            <person name="Giacometti G.M."/>
            <person name="Morosinotto T."/>
            <person name="Valle G."/>
        </authorList>
    </citation>
    <scope>NUCLEOTIDE SEQUENCE [LARGE SCALE GENOMIC DNA]</scope>
    <source>
        <strain evidence="8 9">B-31</strain>
    </source>
</reference>
<comment type="similarity">
    <text evidence="6">Belongs to the CTF8 family.</text>
</comment>
<comment type="subcellular location">
    <subcellularLocation>
        <location evidence="1">Nucleus</location>
    </subcellularLocation>
</comment>
<evidence type="ECO:0000256" key="5">
    <source>
        <dbReference type="ARBA" id="ARBA00023306"/>
    </source>
</evidence>
<dbReference type="AlphaFoldDB" id="W7T3U3"/>
<dbReference type="EMBL" id="AZIL01002442">
    <property type="protein sequence ID" value="EWM21630.1"/>
    <property type="molecule type" value="Genomic_DNA"/>
</dbReference>
<comment type="caution">
    <text evidence="8">The sequence shown here is derived from an EMBL/GenBank/DDBJ whole genome shotgun (WGS) entry which is preliminary data.</text>
</comment>
<keyword evidence="5" id="KW-0131">Cell cycle</keyword>
<dbReference type="InterPro" id="IPR018607">
    <property type="entry name" value="Ctf8"/>
</dbReference>
<dbReference type="Proteomes" id="UP000019335">
    <property type="component" value="Unassembled WGS sequence"/>
</dbReference>
<gene>
    <name evidence="8" type="ORF">Naga_100012g45</name>
</gene>
<keyword evidence="9" id="KW-1185">Reference proteome</keyword>
<feature type="compositionally biased region" description="Basic and acidic residues" evidence="7">
    <location>
        <begin position="112"/>
        <end position="122"/>
    </location>
</feature>
<keyword evidence="4" id="KW-0539">Nucleus</keyword>
<dbReference type="Pfam" id="PF09696">
    <property type="entry name" value="Ctf8"/>
    <property type="match status" value="1"/>
</dbReference>
<dbReference type="PANTHER" id="PTHR28605">
    <property type="entry name" value="CTF8, CHROMOSOME TRANSMISSION FIDELITY FACTOR 8 HOMOLOG (S. CEREVISIAE)"/>
    <property type="match status" value="1"/>
</dbReference>
<evidence type="ECO:0000313" key="9">
    <source>
        <dbReference type="Proteomes" id="UP000019335"/>
    </source>
</evidence>
<feature type="compositionally biased region" description="Polar residues" evidence="7">
    <location>
        <begin position="18"/>
        <end position="38"/>
    </location>
</feature>
<evidence type="ECO:0000256" key="4">
    <source>
        <dbReference type="ARBA" id="ARBA00023242"/>
    </source>
</evidence>
<keyword evidence="3" id="KW-0238">DNA-binding</keyword>
<dbReference type="GO" id="GO:0007064">
    <property type="term" value="P:mitotic sister chromatid cohesion"/>
    <property type="evidence" value="ECO:0007669"/>
    <property type="project" value="InterPro"/>
</dbReference>
<evidence type="ECO:0000256" key="2">
    <source>
        <dbReference type="ARBA" id="ARBA00022705"/>
    </source>
</evidence>
<evidence type="ECO:0000256" key="3">
    <source>
        <dbReference type="ARBA" id="ARBA00023125"/>
    </source>
</evidence>
<evidence type="ECO:0000256" key="7">
    <source>
        <dbReference type="SAM" id="MobiDB-lite"/>
    </source>
</evidence>
<dbReference type="GO" id="GO:0006260">
    <property type="term" value="P:DNA replication"/>
    <property type="evidence" value="ECO:0007669"/>
    <property type="project" value="UniProtKB-KW"/>
</dbReference>
<proteinExistence type="inferred from homology"/>
<accession>W7T3U3</accession>
<dbReference type="OrthoDB" id="121932at2759"/>
<evidence type="ECO:0000256" key="6">
    <source>
        <dbReference type="ARBA" id="ARBA00038447"/>
    </source>
</evidence>
<dbReference type="PANTHER" id="PTHR28605:SF1">
    <property type="entry name" value="CHROMOSOME TRANSMISSION FIDELITY FACTOR 8"/>
    <property type="match status" value="1"/>
</dbReference>
<dbReference type="GO" id="GO:0003677">
    <property type="term" value="F:DNA binding"/>
    <property type="evidence" value="ECO:0007669"/>
    <property type="project" value="UniProtKB-KW"/>
</dbReference>
<feature type="compositionally biased region" description="Polar residues" evidence="7">
    <location>
        <begin position="124"/>
        <end position="143"/>
    </location>
</feature>
<evidence type="ECO:0000313" key="8">
    <source>
        <dbReference type="EMBL" id="EWM21630.1"/>
    </source>
</evidence>
<feature type="region of interest" description="Disordered" evidence="7">
    <location>
        <begin position="14"/>
        <end position="39"/>
    </location>
</feature>
<feature type="region of interest" description="Disordered" evidence="7">
    <location>
        <begin position="111"/>
        <end position="161"/>
    </location>
</feature>
<organism evidence="8 9">
    <name type="scientific">Nannochloropsis gaditana</name>
    <dbReference type="NCBI Taxonomy" id="72520"/>
    <lineage>
        <taxon>Eukaryota</taxon>
        <taxon>Sar</taxon>
        <taxon>Stramenopiles</taxon>
        <taxon>Ochrophyta</taxon>
        <taxon>Eustigmatophyceae</taxon>
        <taxon>Eustigmatales</taxon>
        <taxon>Monodopsidaceae</taxon>
        <taxon>Nannochloropsis</taxon>
    </lineage>
</organism>
<keyword evidence="2" id="KW-0235">DNA replication</keyword>
<name>W7T3U3_9STRA</name>
<sequence>MLIPIRLPALHGNDKNVESSTCAPSEASNTDVGNTSTSELEEWSLVELNGTLNCSGRGKPASTEEGLGGLPLGDLSFPALNKPVLVIGAHKLEGEIVRLNKPFLVMRKRKLSREGVTPEKRRTSGASQQTAADTTPSERSSAGSPEGLGDEGQLIRDDERGEDTAYDVVGVVRQKLLFKERPKPLVSRHLVQRGL</sequence>
<evidence type="ECO:0000256" key="1">
    <source>
        <dbReference type="ARBA" id="ARBA00004123"/>
    </source>
</evidence>
<dbReference type="GO" id="GO:0031390">
    <property type="term" value="C:Ctf18 RFC-like complex"/>
    <property type="evidence" value="ECO:0007669"/>
    <property type="project" value="InterPro"/>
</dbReference>
<protein>
    <submittedName>
        <fullName evidence="8">Chromosome transmission fidelity protein 8</fullName>
    </submittedName>
</protein>